<keyword evidence="2" id="KW-0677">Repeat</keyword>
<dbReference type="Proteomes" id="UP000285146">
    <property type="component" value="Unassembled WGS sequence"/>
</dbReference>
<dbReference type="Pfam" id="PF13249">
    <property type="entry name" value="SQHop_cyclase_N"/>
    <property type="match status" value="1"/>
</dbReference>
<dbReference type="PROSITE" id="PS01074">
    <property type="entry name" value="TERPENE_SYNTHASES"/>
    <property type="match status" value="1"/>
</dbReference>
<dbReference type="Pfam" id="PF13243">
    <property type="entry name" value="SQHop_cyclase_C"/>
    <property type="match status" value="1"/>
</dbReference>
<sequence length="657" mass="73308">MTSELTFIYQSLGYDVPRLKLANGFKEYILSEQNPDGSWSLAPGAPGDVSVSSEAYLALKILGVPTKAIAMCKAKDFIRSAGGVARVRMLTRIFFAEFGLYPWSALPQMPCEFILIPSFLPTNIYKLSAWARPIVVALLLVFHHQPVYTLPNARDTNNDFLDELWLDPRNKHLPYPTSPYQAKDDIISSLFTVVDIGLRWLGGLRWVPLVRSYSRQRCLDWLLERQETEGDWAGVIPAMLWATQALVLEGFALTDGRITTAIEAIERFIWDGGVGKQLQATISPVWDTALMTIALCEAGSRPSDNRLGEAVRWLKHRQILHADRGDWRVYNPDLSPGGFSFEYFNTWFPDCDDTAVVIKALIRQNPDSVSSPTITKAVLWLCGMQNDDGGWAAFDTKNDELWLNKIPFSDMDALCDPSSPDVAGSVLEAFGLLQTTASENKMPGRSTISQEISQSLSAASNRALQYLANSQLEDGSWYGRWGVNYIYGTSRVLWALSYHDRGEDKIRHMVRDAIHWLKSVQNLDGGWGEDIKSYARPSLAGRGESTPSQTSWALMALLTACTPDDNVVVTGVKYLLDSQSDRHSTGAGIVWMEHRYTGTGFPNFFYMGYTGYRICFPLMALGRYISCLETVDLMDHGRLTTAVKAEEIKTGAPSNPP</sequence>
<dbReference type="GO" id="GO:0016866">
    <property type="term" value="F:intramolecular transferase activity"/>
    <property type="evidence" value="ECO:0007669"/>
    <property type="project" value="InterPro"/>
</dbReference>
<dbReference type="InterPro" id="IPR018333">
    <property type="entry name" value="Squalene_cyclase"/>
</dbReference>
<keyword evidence="8" id="KW-1185">Reference proteome</keyword>
<dbReference type="InterPro" id="IPR032696">
    <property type="entry name" value="SQ_cyclase_C"/>
</dbReference>
<dbReference type="GO" id="GO:0005811">
    <property type="term" value="C:lipid droplet"/>
    <property type="evidence" value="ECO:0007669"/>
    <property type="project" value="InterPro"/>
</dbReference>
<evidence type="ECO:0000256" key="4">
    <source>
        <dbReference type="RuleBase" id="RU362003"/>
    </source>
</evidence>
<evidence type="ECO:0000259" key="6">
    <source>
        <dbReference type="Pfam" id="PF13249"/>
    </source>
</evidence>
<dbReference type="InterPro" id="IPR008930">
    <property type="entry name" value="Terpenoid_cyclase/PrenylTrfase"/>
</dbReference>
<dbReference type="SUPFAM" id="SSF48239">
    <property type="entry name" value="Terpenoid cyclases/Protein prenyltransferases"/>
    <property type="match status" value="2"/>
</dbReference>
<organism evidence="7 8">
    <name type="scientific">Cytospora leucostoma</name>
    <dbReference type="NCBI Taxonomy" id="1230097"/>
    <lineage>
        <taxon>Eukaryota</taxon>
        <taxon>Fungi</taxon>
        <taxon>Dikarya</taxon>
        <taxon>Ascomycota</taxon>
        <taxon>Pezizomycotina</taxon>
        <taxon>Sordariomycetes</taxon>
        <taxon>Sordariomycetidae</taxon>
        <taxon>Diaporthales</taxon>
        <taxon>Cytosporaceae</taxon>
        <taxon>Cytospora</taxon>
    </lineage>
</organism>
<dbReference type="SFLD" id="SFLDG01016">
    <property type="entry name" value="Prenyltransferase_Like_2"/>
    <property type="match status" value="1"/>
</dbReference>
<dbReference type="AlphaFoldDB" id="A0A423WR05"/>
<dbReference type="InterPro" id="IPR032697">
    <property type="entry name" value="SQ_cyclase_N"/>
</dbReference>
<evidence type="ECO:0000256" key="1">
    <source>
        <dbReference type="ARBA" id="ARBA00009755"/>
    </source>
</evidence>
<dbReference type="Gene3D" id="1.50.10.20">
    <property type="match status" value="2"/>
</dbReference>
<comment type="caution">
    <text evidence="7">The sequence shown here is derived from an EMBL/GenBank/DDBJ whole genome shotgun (WGS) entry which is preliminary data.</text>
</comment>
<evidence type="ECO:0000313" key="7">
    <source>
        <dbReference type="EMBL" id="ROW05867.1"/>
    </source>
</evidence>
<keyword evidence="3 4" id="KW-0413">Isomerase</keyword>
<dbReference type="PANTHER" id="PTHR11764:SF82">
    <property type="entry name" value="TERPENE CYCLASE_MUTASE FAMILY MEMBER"/>
    <property type="match status" value="1"/>
</dbReference>
<dbReference type="STRING" id="1230097.A0A423WR05"/>
<dbReference type="GO" id="GO:0016104">
    <property type="term" value="P:triterpenoid biosynthetic process"/>
    <property type="evidence" value="ECO:0007669"/>
    <property type="project" value="InterPro"/>
</dbReference>
<name>A0A423WR05_9PEZI</name>
<dbReference type="EC" id="5.4.99.-" evidence="4"/>
<evidence type="ECO:0000256" key="2">
    <source>
        <dbReference type="ARBA" id="ARBA00022737"/>
    </source>
</evidence>
<protein>
    <recommendedName>
        <fullName evidence="4">Terpene cyclase/mutase family member</fullName>
        <ecNumber evidence="4">5.4.99.-</ecNumber>
    </recommendedName>
</protein>
<dbReference type="NCBIfam" id="TIGR01787">
    <property type="entry name" value="squalene_cyclas"/>
    <property type="match status" value="1"/>
</dbReference>
<evidence type="ECO:0000313" key="8">
    <source>
        <dbReference type="Proteomes" id="UP000285146"/>
    </source>
</evidence>
<dbReference type="InParanoid" id="A0A423WR05"/>
<dbReference type="OrthoDB" id="21502at2759"/>
<proteinExistence type="inferred from homology"/>
<dbReference type="InterPro" id="IPR006400">
    <property type="entry name" value="Hopene-cyclase"/>
</dbReference>
<evidence type="ECO:0000256" key="3">
    <source>
        <dbReference type="ARBA" id="ARBA00023235"/>
    </source>
</evidence>
<dbReference type="PANTHER" id="PTHR11764">
    <property type="entry name" value="TERPENE CYCLASE/MUTASE FAMILY MEMBER"/>
    <property type="match status" value="1"/>
</dbReference>
<accession>A0A423WR05</accession>
<dbReference type="EMBL" id="LKEB01000045">
    <property type="protein sequence ID" value="ROW05867.1"/>
    <property type="molecule type" value="Genomic_DNA"/>
</dbReference>
<dbReference type="NCBIfam" id="TIGR01507">
    <property type="entry name" value="hopene_cyclase"/>
    <property type="match status" value="1"/>
</dbReference>
<gene>
    <name evidence="7" type="ORF">VPNG_08043</name>
</gene>
<comment type="similarity">
    <text evidence="1 4">Belongs to the terpene cyclase/mutase family.</text>
</comment>
<evidence type="ECO:0000259" key="5">
    <source>
        <dbReference type="Pfam" id="PF13243"/>
    </source>
</evidence>
<dbReference type="InterPro" id="IPR002365">
    <property type="entry name" value="Terpene_synthase_CS"/>
</dbReference>
<reference evidence="7 8" key="1">
    <citation type="submission" date="2015-09" db="EMBL/GenBank/DDBJ databases">
        <title>Host preference determinants of Valsa canker pathogens revealed by comparative genomics.</title>
        <authorList>
            <person name="Yin Z."/>
            <person name="Huang L."/>
        </authorList>
    </citation>
    <scope>NUCLEOTIDE SEQUENCE [LARGE SCALE GENOMIC DNA]</scope>
    <source>
        <strain evidence="7 8">SXYLt</strain>
    </source>
</reference>
<feature type="domain" description="Squalene cyclase N-terminal" evidence="6">
    <location>
        <begin position="2"/>
        <end position="271"/>
    </location>
</feature>
<feature type="domain" description="Squalene cyclase C-terminal" evidence="5">
    <location>
        <begin position="282"/>
        <end position="624"/>
    </location>
</feature>